<feature type="compositionally biased region" description="Basic and acidic residues" evidence="1">
    <location>
        <begin position="1"/>
        <end position="17"/>
    </location>
</feature>
<sequence length="1134" mass="128025">MSARNEDNDHLEVKVEEGSAGEEDGGTEEEETQGEEGGDDEEEADEGPIKQTVRLVVGLSLATEKGTEETRVEEKQGHEPRQIKIRFSLPGVEQQTTAALATWQQSDALSAADLLSKHSSSPAQNEVENLTNELPETIESKSDTSGGDNNAKLRTTLWSTSCDVVVDLAWARAVNECPTLVFTVGSEEEAWLGAFGVDISSLLDGRTKLTSTLGEFPGLESQHLAPLPPALQRATSAKALQCTIAVDKACLTKALSKVVNPLTVSLVSARPLPGLIVEEGNVTLQPFVTDPITKRKDPFYLQKRHCEPVYATLELSSSLLVRPRLLRSVGFAHGKTKLRFAMETTLLVGELDKDRVVEALQNESVTVCLHDRDVELITTQAIQAKHRQIAAQSYARVDTQQQEEEPQQEEGKQKGDNDQQQQEQEETENERMLSPKSKQAQVDAAVYRDFEELLRQHSRQQTCGTATFSLAELWTSSKELIGRHRQDLYGARSPVATMKTFSVNSRAAELDAQVSVVPIKRSIPVGGDVEKAELDIGDAERMVRQPGRYLEAGTEVRLRASLMWPLHWHRKSVVARTRRERNEQVETLGSKFERVIFLFPYNDLERMQRVRAALDEINARALPDAVSLRSHQLSAEEVDRANRGMLDILTGFQVVDDDFRIIVLEGLSDGGVRELLDKLPRERPNDDQSRTLCNSQVRFSERLYTEFDVDLKIIRLRDPLVYIMQAPEIYDSFKVDLDCHQALVLLATIRSSLRIQPLARSQSFPTPEMLIKLESKYGESVSLQDMDGVVKTTKVRLRQRSNQEQEVLENGGSSEMEDVSRSKEAHSMRHGRRKAPTDSHNPQYLEQVAQREEKNFLEEHRMLHRKVQRSTRQRLQSRAKADAELLAKYGGGENQQAFMYSGQKLNFVERQQDQMRQRLAQHTGITYTYSSEFQSLAFPLVNEEQIARDEKHQARERFISKRGFVYPAPRDSAESRKGKIVISEARAEELRHPWEEPNRPRRDRAEHGPDFDCIPTNDYVLFGGYHRDGSRNPDFFRSVHLAGSGSDAEAQAAKQLAEKEWRDKVIVDSLSFQAHQGIKTDKPSQLDKLQDILRHKPRKKGFRVVRNARLPSGKPVPLRPAPVSIHLGPQEEEK</sequence>
<dbReference type="Proteomes" id="UP001642464">
    <property type="component" value="Unassembled WGS sequence"/>
</dbReference>
<proteinExistence type="predicted"/>
<reference evidence="2 3" key="1">
    <citation type="submission" date="2024-02" db="EMBL/GenBank/DDBJ databases">
        <authorList>
            <person name="Chen Y."/>
            <person name="Shah S."/>
            <person name="Dougan E. K."/>
            <person name="Thang M."/>
            <person name="Chan C."/>
        </authorList>
    </citation>
    <scope>NUCLEOTIDE SEQUENCE [LARGE SCALE GENOMIC DNA]</scope>
</reference>
<dbReference type="PANTHER" id="PTHR33667">
    <property type="entry name" value="SI:DKEY-57N24.6"/>
    <property type="match status" value="1"/>
</dbReference>
<name>A0ABP0STL8_9DINO</name>
<feature type="region of interest" description="Disordered" evidence="1">
    <location>
        <begin position="800"/>
        <end position="841"/>
    </location>
</feature>
<evidence type="ECO:0000313" key="3">
    <source>
        <dbReference type="Proteomes" id="UP001642464"/>
    </source>
</evidence>
<feature type="region of interest" description="Disordered" evidence="1">
    <location>
        <begin position="1107"/>
        <end position="1134"/>
    </location>
</feature>
<dbReference type="PANTHER" id="PTHR33667:SF7">
    <property type="entry name" value="RIKEN CDNA 1810020O05 GENE"/>
    <property type="match status" value="1"/>
</dbReference>
<accession>A0ABP0STL8</accession>
<evidence type="ECO:0000313" key="2">
    <source>
        <dbReference type="EMBL" id="CAK9115561.1"/>
    </source>
</evidence>
<evidence type="ECO:0000256" key="1">
    <source>
        <dbReference type="SAM" id="MobiDB-lite"/>
    </source>
</evidence>
<feature type="region of interest" description="Disordered" evidence="1">
    <location>
        <begin position="114"/>
        <end position="149"/>
    </location>
</feature>
<feature type="compositionally biased region" description="Polar residues" evidence="1">
    <location>
        <begin position="117"/>
        <end position="134"/>
    </location>
</feature>
<gene>
    <name evidence="2" type="ORF">SCF082_LOCUS53482</name>
</gene>
<feature type="compositionally biased region" description="Basic and acidic residues" evidence="1">
    <location>
        <begin position="818"/>
        <end position="827"/>
    </location>
</feature>
<dbReference type="EMBL" id="CAXAMM010044660">
    <property type="protein sequence ID" value="CAK9115561.1"/>
    <property type="molecule type" value="Genomic_DNA"/>
</dbReference>
<protein>
    <submittedName>
        <fullName evidence="2">Uncharacterized protein FLJ43738</fullName>
    </submittedName>
</protein>
<feature type="compositionally biased region" description="Acidic residues" evidence="1">
    <location>
        <begin position="19"/>
        <end position="46"/>
    </location>
</feature>
<comment type="caution">
    <text evidence="2">The sequence shown here is derived from an EMBL/GenBank/DDBJ whole genome shotgun (WGS) entry which is preliminary data.</text>
</comment>
<keyword evidence="3" id="KW-1185">Reference proteome</keyword>
<feature type="region of interest" description="Disordered" evidence="1">
    <location>
        <begin position="393"/>
        <end position="440"/>
    </location>
</feature>
<organism evidence="2 3">
    <name type="scientific">Durusdinium trenchii</name>
    <dbReference type="NCBI Taxonomy" id="1381693"/>
    <lineage>
        <taxon>Eukaryota</taxon>
        <taxon>Sar</taxon>
        <taxon>Alveolata</taxon>
        <taxon>Dinophyceae</taxon>
        <taxon>Suessiales</taxon>
        <taxon>Symbiodiniaceae</taxon>
        <taxon>Durusdinium</taxon>
    </lineage>
</organism>
<feature type="region of interest" description="Disordered" evidence="1">
    <location>
        <begin position="1"/>
        <end position="51"/>
    </location>
</feature>